<evidence type="ECO:0000313" key="1">
    <source>
        <dbReference type="EMBL" id="KAG7473471.1"/>
    </source>
</evidence>
<dbReference type="Proteomes" id="UP001046870">
    <property type="component" value="Chromosome 7"/>
</dbReference>
<dbReference type="OrthoDB" id="10421684at2759"/>
<organism evidence="1 2">
    <name type="scientific">Megalops atlanticus</name>
    <name type="common">Tarpon</name>
    <name type="synonym">Clupea gigantea</name>
    <dbReference type="NCBI Taxonomy" id="7932"/>
    <lineage>
        <taxon>Eukaryota</taxon>
        <taxon>Metazoa</taxon>
        <taxon>Chordata</taxon>
        <taxon>Craniata</taxon>
        <taxon>Vertebrata</taxon>
        <taxon>Euteleostomi</taxon>
        <taxon>Actinopterygii</taxon>
        <taxon>Neopterygii</taxon>
        <taxon>Teleostei</taxon>
        <taxon>Elopiformes</taxon>
        <taxon>Megalopidae</taxon>
        <taxon>Megalops</taxon>
    </lineage>
</organism>
<proteinExistence type="predicted"/>
<comment type="caution">
    <text evidence="1">The sequence shown here is derived from an EMBL/GenBank/DDBJ whole genome shotgun (WGS) entry which is preliminary data.</text>
</comment>
<evidence type="ECO:0000313" key="2">
    <source>
        <dbReference type="Proteomes" id="UP001046870"/>
    </source>
</evidence>
<name>A0A9D3Q0Y7_MEGAT</name>
<reference evidence="1" key="1">
    <citation type="submission" date="2021-01" db="EMBL/GenBank/DDBJ databases">
        <authorList>
            <person name="Zahm M."/>
            <person name="Roques C."/>
            <person name="Cabau C."/>
            <person name="Klopp C."/>
            <person name="Donnadieu C."/>
            <person name="Jouanno E."/>
            <person name="Lampietro C."/>
            <person name="Louis A."/>
            <person name="Herpin A."/>
            <person name="Echchiki A."/>
            <person name="Berthelot C."/>
            <person name="Parey E."/>
            <person name="Roest-Crollius H."/>
            <person name="Braasch I."/>
            <person name="Postlethwait J."/>
            <person name="Bobe J."/>
            <person name="Montfort J."/>
            <person name="Bouchez O."/>
            <person name="Begum T."/>
            <person name="Mejri S."/>
            <person name="Adams A."/>
            <person name="Chen W.-J."/>
            <person name="Guiguen Y."/>
        </authorList>
    </citation>
    <scope>NUCLEOTIDE SEQUENCE</scope>
    <source>
        <strain evidence="1">YG-15Mar2019-1</strain>
        <tissue evidence="1">Brain</tissue>
    </source>
</reference>
<gene>
    <name evidence="1" type="ORF">MATL_G00096240</name>
</gene>
<protein>
    <submittedName>
        <fullName evidence="1">Uncharacterized protein</fullName>
    </submittedName>
</protein>
<accession>A0A9D3Q0Y7</accession>
<keyword evidence="2" id="KW-1185">Reference proteome</keyword>
<dbReference type="EMBL" id="JAFDVH010000007">
    <property type="protein sequence ID" value="KAG7473471.1"/>
    <property type="molecule type" value="Genomic_DNA"/>
</dbReference>
<dbReference type="AlphaFoldDB" id="A0A9D3Q0Y7"/>
<sequence>MARELKSEEMKNIICRLKATNSINDLTVATLDRGRRDIGKALETQYYLNKTIKYLHTGIAPEDDRATVQQVKGAATRNSSDSKWDS</sequence>